<gene>
    <name evidence="3" type="ORF">WJX72_004156</name>
</gene>
<feature type="coiled-coil region" evidence="1">
    <location>
        <begin position="177"/>
        <end position="204"/>
    </location>
</feature>
<name>A0AAW1Q1A5_9CHLO</name>
<reference evidence="3 4" key="1">
    <citation type="journal article" date="2024" name="Nat. Commun.">
        <title>Phylogenomics reveals the evolutionary origins of lichenization in chlorophyte algae.</title>
        <authorList>
            <person name="Puginier C."/>
            <person name="Libourel C."/>
            <person name="Otte J."/>
            <person name="Skaloud P."/>
            <person name="Haon M."/>
            <person name="Grisel S."/>
            <person name="Petersen M."/>
            <person name="Berrin J.G."/>
            <person name="Delaux P.M."/>
            <person name="Dal Grande F."/>
            <person name="Keller J."/>
        </authorList>
    </citation>
    <scope>NUCLEOTIDE SEQUENCE [LARGE SCALE GENOMIC DNA]</scope>
    <source>
        <strain evidence="3 4">SAG 2043</strain>
    </source>
</reference>
<organism evidence="3 4">
    <name type="scientific">[Myrmecia] bisecta</name>
    <dbReference type="NCBI Taxonomy" id="41462"/>
    <lineage>
        <taxon>Eukaryota</taxon>
        <taxon>Viridiplantae</taxon>
        <taxon>Chlorophyta</taxon>
        <taxon>core chlorophytes</taxon>
        <taxon>Trebouxiophyceae</taxon>
        <taxon>Trebouxiales</taxon>
        <taxon>Trebouxiaceae</taxon>
        <taxon>Myrmecia</taxon>
    </lineage>
</organism>
<evidence type="ECO:0000313" key="3">
    <source>
        <dbReference type="EMBL" id="KAK9815466.1"/>
    </source>
</evidence>
<dbReference type="AlphaFoldDB" id="A0AAW1Q1A5"/>
<sequence>MSSEKLLNVMVELRAARRASQTAERQDASREALRDETGELAVAEDEDLGHSSAHRALLSSVHQAKASVAEHKGRLESRDRTISNLQDWVQNVAQRTQTGDLQQLAEEALEGFDADQYEAEDAQHAQQGLGRRSSSAAGLGAELKAHWQSSVDEEALKRATAMHEAWKAEMGMEMAEMSHLRESVRSLKDQLQSSRAEVRQLKFLDRVRKMRSVSESGGASNPDEPQLPEGEGSLPMDLGPSRNSSLGEPMPRSRLAAGGSDQYVRELQAQVANLQQQLQRAMEGGGGANPNPGRPPHPSLPRSRLSDSGCSSSTEATLPKPASAIFSIAEAGYCSASPRPSVMGQSGS</sequence>
<protein>
    <submittedName>
        <fullName evidence="3">Uncharacterized protein</fullName>
    </submittedName>
</protein>
<feature type="compositionally biased region" description="Low complexity" evidence="2">
    <location>
        <begin position="300"/>
        <end position="313"/>
    </location>
</feature>
<accession>A0AAW1Q1A5</accession>
<dbReference type="EMBL" id="JALJOR010000006">
    <property type="protein sequence ID" value="KAK9815466.1"/>
    <property type="molecule type" value="Genomic_DNA"/>
</dbReference>
<feature type="region of interest" description="Disordered" evidence="2">
    <location>
        <begin position="209"/>
        <end position="258"/>
    </location>
</feature>
<proteinExistence type="predicted"/>
<feature type="region of interest" description="Disordered" evidence="2">
    <location>
        <begin position="17"/>
        <end position="39"/>
    </location>
</feature>
<feature type="compositionally biased region" description="Basic and acidic residues" evidence="2">
    <location>
        <begin position="24"/>
        <end position="37"/>
    </location>
</feature>
<evidence type="ECO:0000256" key="2">
    <source>
        <dbReference type="SAM" id="MobiDB-lite"/>
    </source>
</evidence>
<evidence type="ECO:0000313" key="4">
    <source>
        <dbReference type="Proteomes" id="UP001489004"/>
    </source>
</evidence>
<evidence type="ECO:0000256" key="1">
    <source>
        <dbReference type="SAM" id="Coils"/>
    </source>
</evidence>
<keyword evidence="4" id="KW-1185">Reference proteome</keyword>
<feature type="region of interest" description="Disordered" evidence="2">
    <location>
        <begin position="277"/>
        <end position="320"/>
    </location>
</feature>
<keyword evidence="1" id="KW-0175">Coiled coil</keyword>
<dbReference type="Proteomes" id="UP001489004">
    <property type="component" value="Unassembled WGS sequence"/>
</dbReference>
<comment type="caution">
    <text evidence="3">The sequence shown here is derived from an EMBL/GenBank/DDBJ whole genome shotgun (WGS) entry which is preliminary data.</text>
</comment>